<organism evidence="2">
    <name type="scientific">Siphoviridae sp. ctg0K17</name>
    <dbReference type="NCBI Taxonomy" id="2825600"/>
    <lineage>
        <taxon>Viruses</taxon>
        <taxon>Duplodnaviria</taxon>
        <taxon>Heunggongvirae</taxon>
        <taxon>Uroviricota</taxon>
        <taxon>Caudoviricetes</taxon>
    </lineage>
</organism>
<dbReference type="EMBL" id="BK015522">
    <property type="protein sequence ID" value="DAE10897.1"/>
    <property type="molecule type" value="Genomic_DNA"/>
</dbReference>
<evidence type="ECO:0000256" key="1">
    <source>
        <dbReference type="SAM" id="MobiDB-lite"/>
    </source>
</evidence>
<feature type="compositionally biased region" description="Acidic residues" evidence="1">
    <location>
        <begin position="1"/>
        <end position="12"/>
    </location>
</feature>
<name>A0A8S5PWD3_9CAUD</name>
<sequence>MDNEITVQEELESAAAEIPADAVEEPETEAAPGEGSQAEELQQLRAEIMELRLKLALLTGGAAPERLCEGVKLAAGIMSADGTGPDDAAAEVLREYPHLRLVRRSVPQFSAESRGASDGFAAIRSIFARK</sequence>
<proteinExistence type="predicted"/>
<accession>A0A8S5PWD3</accession>
<protein>
    <submittedName>
        <fullName evidence="2">Uncharacterized protein</fullName>
    </submittedName>
</protein>
<reference evidence="2" key="1">
    <citation type="journal article" date="2021" name="Proc. Natl. Acad. Sci. U.S.A.">
        <title>A Catalog of Tens of Thousands of Viruses from Human Metagenomes Reveals Hidden Associations with Chronic Diseases.</title>
        <authorList>
            <person name="Tisza M.J."/>
            <person name="Buck C.B."/>
        </authorList>
    </citation>
    <scope>NUCLEOTIDE SEQUENCE</scope>
    <source>
        <strain evidence="2">Ctg0K17</strain>
    </source>
</reference>
<evidence type="ECO:0000313" key="2">
    <source>
        <dbReference type="EMBL" id="DAE10897.1"/>
    </source>
</evidence>
<feature type="region of interest" description="Disordered" evidence="1">
    <location>
        <begin position="1"/>
        <end position="38"/>
    </location>
</feature>